<dbReference type="Gene3D" id="1.10.287.950">
    <property type="entry name" value="Methyl-accepting chemotaxis protein"/>
    <property type="match status" value="1"/>
</dbReference>
<dbReference type="SMART" id="SM00091">
    <property type="entry name" value="PAS"/>
    <property type="match status" value="1"/>
</dbReference>
<comment type="caution">
    <text evidence="14">The sequence shown here is derived from an EMBL/GenBank/DDBJ whole genome shotgun (WGS) entry which is preliminary data.</text>
</comment>
<keyword evidence="2" id="KW-1003">Cell membrane</keyword>
<dbReference type="InterPro" id="IPR003660">
    <property type="entry name" value="HAMP_dom"/>
</dbReference>
<dbReference type="GO" id="GO:0005886">
    <property type="term" value="C:plasma membrane"/>
    <property type="evidence" value="ECO:0007669"/>
    <property type="project" value="UniProtKB-SubCell"/>
</dbReference>
<dbReference type="PANTHER" id="PTHR43531:SF14">
    <property type="entry name" value="METHYL-ACCEPTING CHEMOTAXIS PROTEIN I-RELATED"/>
    <property type="match status" value="1"/>
</dbReference>
<evidence type="ECO:0000313" key="15">
    <source>
        <dbReference type="Proteomes" id="UP000534388"/>
    </source>
</evidence>
<dbReference type="GO" id="GO:0006935">
    <property type="term" value="P:chemotaxis"/>
    <property type="evidence" value="ECO:0007669"/>
    <property type="project" value="UniProtKB-KW"/>
</dbReference>
<name>A0A7W2IC51_9BURK</name>
<keyword evidence="5" id="KW-0997">Cell inner membrane</keyword>
<dbReference type="FunFam" id="3.30.450.20:FF:000046">
    <property type="entry name" value="Aerotaxis sensor receptor"/>
    <property type="match status" value="1"/>
</dbReference>
<dbReference type="InterPro" id="IPR013655">
    <property type="entry name" value="PAS_fold_3"/>
</dbReference>
<organism evidence="14 15">
    <name type="scientific">Rugamonas brunnea</name>
    <dbReference type="NCBI Taxonomy" id="2758569"/>
    <lineage>
        <taxon>Bacteria</taxon>
        <taxon>Pseudomonadati</taxon>
        <taxon>Pseudomonadota</taxon>
        <taxon>Betaproteobacteria</taxon>
        <taxon>Burkholderiales</taxon>
        <taxon>Oxalobacteraceae</taxon>
        <taxon>Telluria group</taxon>
        <taxon>Rugamonas</taxon>
    </lineage>
</organism>
<dbReference type="InterPro" id="IPR000014">
    <property type="entry name" value="PAS"/>
</dbReference>
<protein>
    <submittedName>
        <fullName evidence="14">PAS domain-containing protein</fullName>
    </submittedName>
</protein>
<comment type="similarity">
    <text evidence="9">Belongs to the methyl-accepting chemotaxis (MCP) protein family.</text>
</comment>
<evidence type="ECO:0000256" key="5">
    <source>
        <dbReference type="ARBA" id="ARBA00022519"/>
    </source>
</evidence>
<evidence type="ECO:0000256" key="7">
    <source>
        <dbReference type="ARBA" id="ARBA00022989"/>
    </source>
</evidence>
<dbReference type="SUPFAM" id="SSF58104">
    <property type="entry name" value="Methyl-accepting chemotaxis protein (MCP) signaling domain"/>
    <property type="match status" value="1"/>
</dbReference>
<keyword evidence="8" id="KW-0472">Membrane</keyword>
<feature type="domain" description="PAS" evidence="12">
    <location>
        <begin position="21"/>
        <end position="76"/>
    </location>
</feature>
<dbReference type="SMART" id="SM00304">
    <property type="entry name" value="HAMP"/>
    <property type="match status" value="1"/>
</dbReference>
<evidence type="ECO:0000256" key="3">
    <source>
        <dbReference type="ARBA" id="ARBA00022481"/>
    </source>
</evidence>
<dbReference type="PROSITE" id="PS50885">
    <property type="entry name" value="HAMP"/>
    <property type="match status" value="1"/>
</dbReference>
<evidence type="ECO:0000256" key="4">
    <source>
        <dbReference type="ARBA" id="ARBA00022500"/>
    </source>
</evidence>
<evidence type="ECO:0000313" key="14">
    <source>
        <dbReference type="EMBL" id="MBA5637858.1"/>
    </source>
</evidence>
<dbReference type="PANTHER" id="PTHR43531">
    <property type="entry name" value="PROTEIN ICFG"/>
    <property type="match status" value="1"/>
</dbReference>
<dbReference type="GO" id="GO:0007165">
    <property type="term" value="P:signal transduction"/>
    <property type="evidence" value="ECO:0007669"/>
    <property type="project" value="UniProtKB-KW"/>
</dbReference>
<keyword evidence="4" id="KW-0145">Chemotaxis</keyword>
<dbReference type="NCBIfam" id="TIGR00229">
    <property type="entry name" value="sensory_box"/>
    <property type="match status" value="1"/>
</dbReference>
<keyword evidence="3" id="KW-0488">Methylation</keyword>
<proteinExistence type="inferred from homology"/>
<dbReference type="InterPro" id="IPR004090">
    <property type="entry name" value="Chemotax_Me-accpt_rcpt"/>
</dbReference>
<evidence type="ECO:0000256" key="8">
    <source>
        <dbReference type="ARBA" id="ARBA00023136"/>
    </source>
</evidence>
<dbReference type="Pfam" id="PF00015">
    <property type="entry name" value="MCPsignal"/>
    <property type="match status" value="1"/>
</dbReference>
<evidence type="ECO:0000259" key="13">
    <source>
        <dbReference type="PROSITE" id="PS50885"/>
    </source>
</evidence>
<feature type="domain" description="Methyl-accepting transducer" evidence="11">
    <location>
        <begin position="270"/>
        <end position="499"/>
    </location>
</feature>
<dbReference type="CDD" id="cd11386">
    <property type="entry name" value="MCP_signal"/>
    <property type="match status" value="1"/>
</dbReference>
<keyword evidence="10" id="KW-0807">Transducer</keyword>
<gene>
    <name evidence="14" type="ORF">H3H37_12420</name>
</gene>
<dbReference type="AlphaFoldDB" id="A0A7W2IC51"/>
<dbReference type="RefSeq" id="WP_182162851.1">
    <property type="nucleotide sequence ID" value="NZ_JACEZT010000007.1"/>
</dbReference>
<keyword evidence="15" id="KW-1185">Reference proteome</keyword>
<dbReference type="EMBL" id="JACEZT010000007">
    <property type="protein sequence ID" value="MBA5637858.1"/>
    <property type="molecule type" value="Genomic_DNA"/>
</dbReference>
<evidence type="ECO:0000256" key="10">
    <source>
        <dbReference type="PROSITE-ProRule" id="PRU00284"/>
    </source>
</evidence>
<evidence type="ECO:0000256" key="6">
    <source>
        <dbReference type="ARBA" id="ARBA00022692"/>
    </source>
</evidence>
<sequence length="541" mass="57247">MRTNLPVSQRAYTFPADQTIVSVTDTKGRIVYCNPTFVDISGFTHAELMGQPHNIIRHPDMPAEAFRDLWDTLQEGRPWSGLVKNRRKNGDHYWVLAHAAPMMDGGRVTGYLSVRTAPDPAAVAMAEKLYAEMRADAASGHPTITLRHGRVLRAGLLNRLRRQLTPSTRGRMLALQMLAAACLLGLARSGLPLWLQVVGAALVAGAATARMWHLNVAPLRAVLRDANQLAAGDLAHTVSTGASGTVGQLQRALLQMSVNLRAVVRDVRDEVDHLRRSVHDIAAGNADLSSRTEAQAGSLQQMAAALAAINDKVREGAQAVSAATGLAGQTGAVARRSDEAVDAAAHAMTDISASSSHIGEIIHLIESVAFQTNLLALNAAVEAARAGPAGRGFAVVATEVRTLAQRTSAATQQIKQLVAESADHVRQGAGRTDEARARMRDAVQSVTELASVLDGISDAAQLQQASMAEVHAAVGHIDAMTQQNAALVEQQLAAAGALCEQADNVNDSVRIFRLKAGEATVAEADAPALRRAARTRLASPA</sequence>
<keyword evidence="7" id="KW-1133">Transmembrane helix</keyword>
<dbReference type="Proteomes" id="UP000534388">
    <property type="component" value="Unassembled WGS sequence"/>
</dbReference>
<accession>A0A7W2IC51</accession>
<dbReference type="SMART" id="SM00283">
    <property type="entry name" value="MA"/>
    <property type="match status" value="1"/>
</dbReference>
<dbReference type="InterPro" id="IPR004089">
    <property type="entry name" value="MCPsignal_dom"/>
</dbReference>
<evidence type="ECO:0000256" key="9">
    <source>
        <dbReference type="ARBA" id="ARBA00029447"/>
    </source>
</evidence>
<dbReference type="PROSITE" id="PS50112">
    <property type="entry name" value="PAS"/>
    <property type="match status" value="1"/>
</dbReference>
<evidence type="ECO:0000259" key="12">
    <source>
        <dbReference type="PROSITE" id="PS50112"/>
    </source>
</evidence>
<dbReference type="SUPFAM" id="SSF55785">
    <property type="entry name" value="PYP-like sensor domain (PAS domain)"/>
    <property type="match status" value="1"/>
</dbReference>
<reference evidence="14 15" key="1">
    <citation type="submission" date="2020-07" db="EMBL/GenBank/DDBJ databases">
        <title>Novel species isolated from subtropical streams in China.</title>
        <authorList>
            <person name="Lu H."/>
        </authorList>
    </citation>
    <scope>NUCLEOTIDE SEQUENCE [LARGE SCALE GENOMIC DNA]</scope>
    <source>
        <strain evidence="14 15">LX20W</strain>
    </source>
</reference>
<evidence type="ECO:0000256" key="1">
    <source>
        <dbReference type="ARBA" id="ARBA00004429"/>
    </source>
</evidence>
<dbReference type="InterPro" id="IPR051310">
    <property type="entry name" value="MCP_chemotaxis"/>
</dbReference>
<dbReference type="PROSITE" id="PS50111">
    <property type="entry name" value="CHEMOTAXIS_TRANSDUC_2"/>
    <property type="match status" value="1"/>
</dbReference>
<dbReference type="InterPro" id="IPR035965">
    <property type="entry name" value="PAS-like_dom_sf"/>
</dbReference>
<dbReference type="GO" id="GO:0004888">
    <property type="term" value="F:transmembrane signaling receptor activity"/>
    <property type="evidence" value="ECO:0007669"/>
    <property type="project" value="InterPro"/>
</dbReference>
<comment type="subcellular location">
    <subcellularLocation>
        <location evidence="1">Cell inner membrane</location>
        <topology evidence="1">Multi-pass membrane protein</topology>
    </subcellularLocation>
</comment>
<feature type="domain" description="HAMP" evidence="13">
    <location>
        <begin position="213"/>
        <end position="265"/>
    </location>
</feature>
<evidence type="ECO:0000259" key="11">
    <source>
        <dbReference type="PROSITE" id="PS50111"/>
    </source>
</evidence>
<dbReference type="Pfam" id="PF08447">
    <property type="entry name" value="PAS_3"/>
    <property type="match status" value="1"/>
</dbReference>
<dbReference type="PRINTS" id="PR00260">
    <property type="entry name" value="CHEMTRNSDUCR"/>
</dbReference>
<keyword evidence="6" id="KW-0812">Transmembrane</keyword>
<dbReference type="CDD" id="cd00130">
    <property type="entry name" value="PAS"/>
    <property type="match status" value="1"/>
</dbReference>
<dbReference type="Gene3D" id="3.30.450.20">
    <property type="entry name" value="PAS domain"/>
    <property type="match status" value="1"/>
</dbReference>
<evidence type="ECO:0000256" key="2">
    <source>
        <dbReference type="ARBA" id="ARBA00022475"/>
    </source>
</evidence>